<dbReference type="EnsemblBacteria" id="CAI50445">
    <property type="protein sequence ID" value="CAI50445"/>
    <property type="gene ID" value="NP_4708A"/>
</dbReference>
<keyword evidence="1" id="KW-1133">Transmembrane helix</keyword>
<dbReference type="Pfam" id="PF04307">
    <property type="entry name" value="YdjM"/>
    <property type="match status" value="1"/>
</dbReference>
<accession>A0A1U7EYV2</accession>
<dbReference type="RefSeq" id="WP_011324059.1">
    <property type="nucleotide sequence ID" value="NC_007426.1"/>
</dbReference>
<gene>
    <name evidence="2" type="ordered locus">NP_4708A</name>
</gene>
<evidence type="ECO:0000313" key="3">
    <source>
        <dbReference type="Proteomes" id="UP000002698"/>
    </source>
</evidence>
<dbReference type="Proteomes" id="UP000002698">
    <property type="component" value="Chromosome"/>
</dbReference>
<dbReference type="AlphaFoldDB" id="A0A1U7EYV2"/>
<sequence length="167" mass="17972">MAELLTHVLAAYILATALSWRWRSLTAPYVTVAMAGAVTPDLNRLALLLPGEHVEATLGVPVDWGAFHTLGGTAVVVAVGALLTPARHRRLVAAMLALGALSHHALDMLLFTPTGRSYAVFWPLTQYTPPTPGLYLSTDRWPALAAGGLAAVVWLLDRRREMAAEDR</sequence>
<dbReference type="STRING" id="348780.NP_4708A"/>
<dbReference type="InterPro" id="IPR007404">
    <property type="entry name" value="YdjM-like"/>
</dbReference>
<evidence type="ECO:0000256" key="1">
    <source>
        <dbReference type="SAM" id="Phobius"/>
    </source>
</evidence>
<dbReference type="OrthoDB" id="241062at2157"/>
<reference evidence="2 3" key="1">
    <citation type="journal article" date="2005" name="Genome Res.">
        <title>Living with two extremes: conclusions from the genome sequence of Natronomonas pharaonis.</title>
        <authorList>
            <person name="Falb M."/>
            <person name="Pfeiffer F."/>
            <person name="Palm P."/>
            <person name="Rodewald K."/>
            <person name="Hickmann V."/>
            <person name="Tittor J."/>
            <person name="Oesterhelt D."/>
        </authorList>
    </citation>
    <scope>NUCLEOTIDE SEQUENCE [LARGE SCALE GENOMIC DNA]</scope>
    <source>
        <strain evidence="3">ATCC 35678 / DSM 2160 / CIP 103997 / JCM 8858 / NBRC 14720 / NCIMB 2260 / Gabara</strain>
    </source>
</reference>
<keyword evidence="3" id="KW-1185">Reference proteome</keyword>
<name>A0A1U7EYV2_NATPD</name>
<evidence type="ECO:0000313" key="2">
    <source>
        <dbReference type="EMBL" id="CAI50445.1"/>
    </source>
</evidence>
<dbReference type="KEGG" id="nph:NP_4708A"/>
<dbReference type="HOGENOM" id="CLU_134822_0_0_2"/>
<keyword evidence="1" id="KW-0472">Membrane</keyword>
<dbReference type="EMBL" id="CR936257">
    <property type="protein sequence ID" value="CAI50445.1"/>
    <property type="molecule type" value="Genomic_DNA"/>
</dbReference>
<keyword evidence="1" id="KW-0812">Transmembrane</keyword>
<organism evidence="2 3">
    <name type="scientific">Natronomonas pharaonis (strain ATCC 35678 / DSM 2160 / CIP 103997 / JCM 8858 / NBRC 14720 / NCIMB 2260 / Gabara)</name>
    <name type="common">Halobacterium pharaonis</name>
    <dbReference type="NCBI Taxonomy" id="348780"/>
    <lineage>
        <taxon>Archaea</taxon>
        <taxon>Methanobacteriati</taxon>
        <taxon>Methanobacteriota</taxon>
        <taxon>Stenosarchaea group</taxon>
        <taxon>Halobacteria</taxon>
        <taxon>Halobacteriales</taxon>
        <taxon>Natronomonadaceae</taxon>
        <taxon>Natronomonas</taxon>
    </lineage>
</organism>
<dbReference type="GeneID" id="3702151"/>
<dbReference type="eggNOG" id="arCOG02856">
    <property type="taxonomic scope" value="Archaea"/>
</dbReference>
<protein>
    <submittedName>
        <fullName evidence="2">DUF457 family protein</fullName>
    </submittedName>
</protein>
<proteinExistence type="predicted"/>
<feature type="transmembrane region" description="Helical" evidence="1">
    <location>
        <begin position="64"/>
        <end position="84"/>
    </location>
</feature>